<reference evidence="1" key="3">
    <citation type="journal article" date="2017" name="Nature">
        <title>Genome sequence of the progenitor of the wheat D genome Aegilops tauschii.</title>
        <authorList>
            <person name="Luo M.C."/>
            <person name="Gu Y.Q."/>
            <person name="Puiu D."/>
            <person name="Wang H."/>
            <person name="Twardziok S.O."/>
            <person name="Deal K.R."/>
            <person name="Huo N."/>
            <person name="Zhu T."/>
            <person name="Wang L."/>
            <person name="Wang Y."/>
            <person name="McGuire P.E."/>
            <person name="Liu S."/>
            <person name="Long H."/>
            <person name="Ramasamy R.K."/>
            <person name="Rodriguez J.C."/>
            <person name="Van S.L."/>
            <person name="Yuan L."/>
            <person name="Wang Z."/>
            <person name="Xia Z."/>
            <person name="Xiao L."/>
            <person name="Anderson O.D."/>
            <person name="Ouyang S."/>
            <person name="Liang Y."/>
            <person name="Zimin A.V."/>
            <person name="Pertea G."/>
            <person name="Qi P."/>
            <person name="Bennetzen J.L."/>
            <person name="Dai X."/>
            <person name="Dawson M.W."/>
            <person name="Muller H.G."/>
            <person name="Kugler K."/>
            <person name="Rivarola-Duarte L."/>
            <person name="Spannagl M."/>
            <person name="Mayer K.F.X."/>
            <person name="Lu F.H."/>
            <person name="Bevan M.W."/>
            <person name="Leroy P."/>
            <person name="Li P."/>
            <person name="You F.M."/>
            <person name="Sun Q."/>
            <person name="Liu Z."/>
            <person name="Lyons E."/>
            <person name="Wicker T."/>
            <person name="Salzberg S.L."/>
            <person name="Devos K.M."/>
            <person name="Dvorak J."/>
        </authorList>
    </citation>
    <scope>NUCLEOTIDE SEQUENCE [LARGE SCALE GENOMIC DNA]</scope>
    <source>
        <strain evidence="1">cv. AL8/78</strain>
    </source>
</reference>
<protein>
    <recommendedName>
        <fullName evidence="3">DUF4283 domain-containing protein</fullName>
    </recommendedName>
</protein>
<organism evidence="1 2">
    <name type="scientific">Aegilops tauschii subsp. strangulata</name>
    <name type="common">Goatgrass</name>
    <dbReference type="NCBI Taxonomy" id="200361"/>
    <lineage>
        <taxon>Eukaryota</taxon>
        <taxon>Viridiplantae</taxon>
        <taxon>Streptophyta</taxon>
        <taxon>Embryophyta</taxon>
        <taxon>Tracheophyta</taxon>
        <taxon>Spermatophyta</taxon>
        <taxon>Magnoliopsida</taxon>
        <taxon>Liliopsida</taxon>
        <taxon>Poales</taxon>
        <taxon>Poaceae</taxon>
        <taxon>BOP clade</taxon>
        <taxon>Pooideae</taxon>
        <taxon>Triticodae</taxon>
        <taxon>Triticeae</taxon>
        <taxon>Triticinae</taxon>
        <taxon>Aegilops</taxon>
    </lineage>
</organism>
<reference evidence="2" key="1">
    <citation type="journal article" date="2014" name="Science">
        <title>Ancient hybridizations among the ancestral genomes of bread wheat.</title>
        <authorList>
            <consortium name="International Wheat Genome Sequencing Consortium,"/>
            <person name="Marcussen T."/>
            <person name="Sandve S.R."/>
            <person name="Heier L."/>
            <person name="Spannagl M."/>
            <person name="Pfeifer M."/>
            <person name="Jakobsen K.S."/>
            <person name="Wulff B.B."/>
            <person name="Steuernagel B."/>
            <person name="Mayer K.F."/>
            <person name="Olsen O.A."/>
        </authorList>
    </citation>
    <scope>NUCLEOTIDE SEQUENCE [LARGE SCALE GENOMIC DNA]</scope>
    <source>
        <strain evidence="2">cv. AL8/78</strain>
    </source>
</reference>
<proteinExistence type="predicted"/>
<reference evidence="1" key="4">
    <citation type="submission" date="2019-03" db="UniProtKB">
        <authorList>
            <consortium name="EnsemblPlants"/>
        </authorList>
    </citation>
    <scope>IDENTIFICATION</scope>
</reference>
<reference evidence="2" key="2">
    <citation type="journal article" date="2017" name="Nat. Plants">
        <title>The Aegilops tauschii genome reveals multiple impacts of transposons.</title>
        <authorList>
            <person name="Zhao G."/>
            <person name="Zou C."/>
            <person name="Li K."/>
            <person name="Wang K."/>
            <person name="Li T."/>
            <person name="Gao L."/>
            <person name="Zhang X."/>
            <person name="Wang H."/>
            <person name="Yang Z."/>
            <person name="Liu X."/>
            <person name="Jiang W."/>
            <person name="Mao L."/>
            <person name="Kong X."/>
            <person name="Jiao Y."/>
            <person name="Jia J."/>
        </authorList>
    </citation>
    <scope>NUCLEOTIDE SEQUENCE [LARGE SCALE GENOMIC DNA]</scope>
    <source>
        <strain evidence="2">cv. AL8/78</strain>
    </source>
</reference>
<evidence type="ECO:0000313" key="2">
    <source>
        <dbReference type="Proteomes" id="UP000015105"/>
    </source>
</evidence>
<sequence length="143" mass="15710">HAISVVLGEVFPCHRSPSHHHGDVFTAGHCPSWTLSPSVGDEVVGAHSGWGRPLVIDMEAARKAVTGFLVVGCLLSPFQANPRVILDDLRNTAWKNQGVTTLQEVASDDGRFILNFAAESDRRSVLKAQPWHFKRDGLIFPEF</sequence>
<dbReference type="Gramene" id="AET1Gv20640800.2">
    <property type="protein sequence ID" value="AET1Gv20640800.2"/>
    <property type="gene ID" value="AET1Gv20640800"/>
</dbReference>
<dbReference type="AlphaFoldDB" id="A0A452Z5Q6"/>
<evidence type="ECO:0008006" key="3">
    <source>
        <dbReference type="Google" id="ProtNLM"/>
    </source>
</evidence>
<reference evidence="1" key="5">
    <citation type="journal article" date="2021" name="G3 (Bethesda)">
        <title>Aegilops tauschii genome assembly Aet v5.0 features greater sequence contiguity and improved annotation.</title>
        <authorList>
            <person name="Wang L."/>
            <person name="Zhu T."/>
            <person name="Rodriguez J.C."/>
            <person name="Deal K.R."/>
            <person name="Dubcovsky J."/>
            <person name="McGuire P.E."/>
            <person name="Lux T."/>
            <person name="Spannagl M."/>
            <person name="Mayer K.F.X."/>
            <person name="Baldrich P."/>
            <person name="Meyers B.C."/>
            <person name="Huo N."/>
            <person name="Gu Y.Q."/>
            <person name="Zhou H."/>
            <person name="Devos K.M."/>
            <person name="Bennetzen J.L."/>
            <person name="Unver T."/>
            <person name="Budak H."/>
            <person name="Gulick P.J."/>
            <person name="Galiba G."/>
            <person name="Kalapos B."/>
            <person name="Nelson D.R."/>
            <person name="Li P."/>
            <person name="You F.M."/>
            <person name="Luo M.C."/>
            <person name="Dvorak J."/>
        </authorList>
    </citation>
    <scope>NUCLEOTIDE SEQUENCE [LARGE SCALE GENOMIC DNA]</scope>
    <source>
        <strain evidence="1">cv. AL8/78</strain>
    </source>
</reference>
<name>A0A452Z5Q6_AEGTS</name>
<dbReference type="Proteomes" id="UP000015105">
    <property type="component" value="Chromosome 1D"/>
</dbReference>
<accession>A0A452Z5Q6</accession>
<dbReference type="EnsemblPlants" id="AET1Gv20640800.2">
    <property type="protein sequence ID" value="AET1Gv20640800.2"/>
    <property type="gene ID" value="AET1Gv20640800"/>
</dbReference>
<evidence type="ECO:0000313" key="1">
    <source>
        <dbReference type="EnsemblPlants" id="AET1Gv20640800.2"/>
    </source>
</evidence>
<keyword evidence="2" id="KW-1185">Reference proteome</keyword>